<comment type="cofactor">
    <cofactor evidence="18">
        <name>heme</name>
        <dbReference type="ChEBI" id="CHEBI:30413"/>
    </cofactor>
    <text evidence="18">Binds 2 heme groups non-covalently.</text>
</comment>
<feature type="binding site" description="axial binding residue" evidence="18">
    <location>
        <position position="98"/>
    </location>
    <ligand>
        <name>heme b</name>
        <dbReference type="ChEBI" id="CHEBI:60344"/>
        <label>b566</label>
    </ligand>
    <ligandPart>
        <name>Fe</name>
        <dbReference type="ChEBI" id="CHEBI:18248"/>
    </ligandPart>
</feature>
<reference evidence="22" key="1">
    <citation type="submission" date="2024-06" db="EMBL/GenBank/DDBJ databases">
        <title>Complete mitochondrial genome of Amynthas bubonis.</title>
        <authorList>
            <person name="Hong Y."/>
            <person name="Koo J."/>
        </authorList>
    </citation>
    <scope>NUCLEOTIDE SEQUENCE</scope>
</reference>
<protein>
    <recommendedName>
        <fullName evidence="3 19">Cytochrome b</fullName>
    </recommendedName>
</protein>
<evidence type="ECO:0000256" key="12">
    <source>
        <dbReference type="ARBA" id="ARBA00023004"/>
    </source>
</evidence>
<sequence length="379" mass="43177">MFKPLRTTHPAIKIINGSLIDLPAPNNISIWWNYGSLLGLCLVIQIATGLFLSMHYSPNIEMAFSSVAHISRDVNYGWLLRSIHANGASMFFLFIYLHAGRGLYYGSFNLAETWNLGVILFILTMATAFTGYVLPWGQMSFWGATVITNLFSAIPYIGKSLVEWIWGGFAVDNATLNRFFSFHFILPFIIIGATILHIMFLHQTGSNNPIGLNADSERIPFHSYYSIKDMLGYMIAITGLSCLVLFEPNLFTDPENFLMSNPLVTPIHIKPEWYFLWMYAILRSIPNKLGGVLALFAAIVVMFLMPLTTMSNKRSLSFYPMNQLLFWSLVTSWTILTWIGGRPVEDPYILIGQTFTSLYFMYFILNPLSMNMWDKLHKN</sequence>
<keyword evidence="5 18" id="KW-0349">Heme</keyword>
<feature type="binding site" description="axial binding residue" evidence="18">
    <location>
        <position position="197"/>
    </location>
    <ligand>
        <name>heme b</name>
        <dbReference type="ChEBI" id="CHEBI:60344"/>
        <label>b566</label>
    </ligand>
    <ligandPart>
        <name>Fe</name>
        <dbReference type="ChEBI" id="CHEBI:18248"/>
    </ligandPart>
</feature>
<dbReference type="InterPro" id="IPR005798">
    <property type="entry name" value="Cyt_b/b6_C"/>
</dbReference>
<dbReference type="GO" id="GO:0045275">
    <property type="term" value="C:respiratory chain complex III"/>
    <property type="evidence" value="ECO:0007669"/>
    <property type="project" value="InterPro"/>
</dbReference>
<feature type="binding site" description="axial binding residue" evidence="18">
    <location>
        <position position="183"/>
    </location>
    <ligand>
        <name>heme b</name>
        <dbReference type="ChEBI" id="CHEBI:60344"/>
        <label>b562</label>
    </ligand>
    <ligandPart>
        <name>Fe</name>
        <dbReference type="ChEBI" id="CHEBI:18248"/>
    </ligandPart>
</feature>
<feature type="transmembrane region" description="Helical" evidence="19">
    <location>
        <begin position="292"/>
        <end position="312"/>
    </location>
</feature>
<keyword evidence="8 18" id="KW-0479">Metal-binding</keyword>
<evidence type="ECO:0000256" key="16">
    <source>
        <dbReference type="ARBA" id="ARBA00061233"/>
    </source>
</evidence>
<dbReference type="InterPro" id="IPR016174">
    <property type="entry name" value="Di-haem_cyt_TM"/>
</dbReference>
<feature type="transmembrane region" description="Helical" evidence="19">
    <location>
        <begin position="78"/>
        <end position="99"/>
    </location>
</feature>
<feature type="transmembrane region" description="Helical" evidence="19">
    <location>
        <begin position="347"/>
        <end position="365"/>
    </location>
</feature>
<feature type="binding site" description="axial binding residue" evidence="18">
    <location>
        <position position="84"/>
    </location>
    <ligand>
        <name>heme b</name>
        <dbReference type="ChEBI" id="CHEBI:60344"/>
        <label>b562</label>
    </ligand>
    <ligandPart>
        <name>Fe</name>
        <dbReference type="ChEBI" id="CHEBI:18248"/>
    </ligandPart>
</feature>
<feature type="binding site" evidence="17">
    <location>
        <position position="202"/>
    </location>
    <ligand>
        <name>a ubiquinone</name>
        <dbReference type="ChEBI" id="CHEBI:16389"/>
    </ligand>
</feature>
<keyword evidence="11 19" id="KW-1133">Transmembrane helix</keyword>
<evidence type="ECO:0000256" key="4">
    <source>
        <dbReference type="ARBA" id="ARBA00022448"/>
    </source>
</evidence>
<evidence type="ECO:0000256" key="8">
    <source>
        <dbReference type="ARBA" id="ARBA00022723"/>
    </source>
</evidence>
<feature type="transmembrane region" description="Helical" evidence="19">
    <location>
        <begin position="114"/>
        <end position="134"/>
    </location>
</feature>
<dbReference type="GO" id="GO:0046872">
    <property type="term" value="F:metal ion binding"/>
    <property type="evidence" value="ECO:0007669"/>
    <property type="project" value="UniProtKB-UniRule"/>
</dbReference>
<evidence type="ECO:0000256" key="3">
    <source>
        <dbReference type="ARBA" id="ARBA00013531"/>
    </source>
</evidence>
<keyword evidence="14 19" id="KW-0496">Mitochondrion</keyword>
<keyword evidence="6 19" id="KW-0679">Respiratory chain</keyword>
<proteinExistence type="inferred from homology"/>
<dbReference type="InterPro" id="IPR005797">
    <property type="entry name" value="Cyt_b/b6_N"/>
</dbReference>
<evidence type="ECO:0000256" key="18">
    <source>
        <dbReference type="PIRSR" id="PIRSR038885-2"/>
    </source>
</evidence>
<feature type="transmembrane region" description="Helical" evidence="19">
    <location>
        <begin position="31"/>
        <end position="57"/>
    </location>
</feature>
<dbReference type="PANTHER" id="PTHR19271:SF16">
    <property type="entry name" value="CYTOCHROME B"/>
    <property type="match status" value="1"/>
</dbReference>
<dbReference type="EMBL" id="PP949969">
    <property type="protein sequence ID" value="XCA55357.1"/>
    <property type="molecule type" value="Genomic_DNA"/>
</dbReference>
<keyword evidence="9" id="KW-0999">Mitochondrion inner membrane</keyword>
<organism evidence="22">
    <name type="scientific">Amynthas bubonis</name>
    <dbReference type="NCBI Taxonomy" id="3229772"/>
    <lineage>
        <taxon>Eukaryota</taxon>
        <taxon>Metazoa</taxon>
        <taxon>Spiralia</taxon>
        <taxon>Lophotrochozoa</taxon>
        <taxon>Annelida</taxon>
        <taxon>Clitellata</taxon>
        <taxon>Oligochaeta</taxon>
        <taxon>Crassiclitellata</taxon>
        <taxon>Megascolecida</taxon>
        <taxon>Megascolecidae</taxon>
        <taxon>Amynthas</taxon>
    </lineage>
</organism>
<feature type="transmembrane region" description="Helical" evidence="19">
    <location>
        <begin position="231"/>
        <end position="251"/>
    </location>
</feature>
<geneLocation type="mitochondrion" evidence="22"/>
<dbReference type="PANTHER" id="PTHR19271">
    <property type="entry name" value="CYTOCHROME B"/>
    <property type="match status" value="1"/>
</dbReference>
<feature type="transmembrane region" description="Helical" evidence="19">
    <location>
        <begin position="324"/>
        <end position="341"/>
    </location>
</feature>
<dbReference type="InterPro" id="IPR048259">
    <property type="entry name" value="Cytochrome_b_N_euk/bac"/>
</dbReference>
<comment type="subcellular location">
    <subcellularLocation>
        <location evidence="2">Mitochondrion inner membrane</location>
        <topology evidence="2">Multi-pass membrane protein</topology>
    </subcellularLocation>
</comment>
<evidence type="ECO:0000256" key="2">
    <source>
        <dbReference type="ARBA" id="ARBA00004448"/>
    </source>
</evidence>
<feature type="transmembrane region" description="Helical" evidence="19">
    <location>
        <begin position="141"/>
        <end position="158"/>
    </location>
</feature>
<feature type="transmembrane region" description="Helical" evidence="19">
    <location>
        <begin position="178"/>
        <end position="201"/>
    </location>
</feature>
<dbReference type="SUPFAM" id="SSF81648">
    <property type="entry name" value="a domain/subunit of cytochrome bc1 complex (Ubiquinol-cytochrome c reductase)"/>
    <property type="match status" value="1"/>
</dbReference>
<keyword evidence="15 19" id="KW-0472">Membrane</keyword>
<evidence type="ECO:0000256" key="10">
    <source>
        <dbReference type="ARBA" id="ARBA00022982"/>
    </source>
</evidence>
<evidence type="ECO:0000256" key="14">
    <source>
        <dbReference type="ARBA" id="ARBA00023128"/>
    </source>
</evidence>
<dbReference type="GO" id="GO:0006122">
    <property type="term" value="P:mitochondrial electron transport, ubiquinol to cytochrome c"/>
    <property type="evidence" value="ECO:0007669"/>
    <property type="project" value="TreeGrafter"/>
</dbReference>
<feature type="domain" description="Cytochrome b/b6 N-terminal region profile" evidence="20">
    <location>
        <begin position="1"/>
        <end position="210"/>
    </location>
</feature>
<evidence type="ECO:0000259" key="20">
    <source>
        <dbReference type="PROSITE" id="PS51002"/>
    </source>
</evidence>
<keyword evidence="13" id="KW-0830">Ubiquinone</keyword>
<dbReference type="CDD" id="cd00290">
    <property type="entry name" value="cytochrome_b_C"/>
    <property type="match status" value="1"/>
</dbReference>
<dbReference type="InterPro" id="IPR030689">
    <property type="entry name" value="Cytochrome_b"/>
</dbReference>
<feature type="domain" description="Cytochrome b/b6 C-terminal region profile" evidence="21">
    <location>
        <begin position="211"/>
        <end position="379"/>
    </location>
</feature>
<comment type="cofactor">
    <cofactor evidence="19">
        <name>heme b</name>
        <dbReference type="ChEBI" id="CHEBI:60344"/>
    </cofactor>
    <text evidence="19">Binds 2 heme groups non-covalently.</text>
</comment>
<evidence type="ECO:0000256" key="5">
    <source>
        <dbReference type="ARBA" id="ARBA00022617"/>
    </source>
</evidence>
<dbReference type="InterPro" id="IPR048260">
    <property type="entry name" value="Cytochrome_b_C_euk/bac"/>
</dbReference>
<keyword evidence="7 19" id="KW-0812">Transmembrane</keyword>
<evidence type="ECO:0000256" key="1">
    <source>
        <dbReference type="ARBA" id="ARBA00002566"/>
    </source>
</evidence>
<dbReference type="InterPro" id="IPR036150">
    <property type="entry name" value="Cyt_b/b6_C_sf"/>
</dbReference>
<keyword evidence="12 18" id="KW-0408">Iron</keyword>
<dbReference type="AlphaFoldDB" id="A0AAU7YRB2"/>
<keyword evidence="4 19" id="KW-0813">Transport</keyword>
<name>A0AAU7YRB2_9ANNE</name>
<evidence type="ECO:0000256" key="15">
    <source>
        <dbReference type="ARBA" id="ARBA00023136"/>
    </source>
</evidence>
<dbReference type="PROSITE" id="PS51002">
    <property type="entry name" value="CYTB_NTER"/>
    <property type="match status" value="1"/>
</dbReference>
<dbReference type="SUPFAM" id="SSF81342">
    <property type="entry name" value="Transmembrane di-heme cytochromes"/>
    <property type="match status" value="1"/>
</dbReference>
<dbReference type="FunFam" id="1.20.810.10:FF:000002">
    <property type="entry name" value="Cytochrome b"/>
    <property type="match status" value="1"/>
</dbReference>
<evidence type="ECO:0000256" key="19">
    <source>
        <dbReference type="RuleBase" id="RU362117"/>
    </source>
</evidence>
<evidence type="ECO:0000256" key="13">
    <source>
        <dbReference type="ARBA" id="ARBA00023075"/>
    </source>
</evidence>
<comment type="similarity">
    <text evidence="16 19">Belongs to the cytochrome b family.</text>
</comment>
<evidence type="ECO:0000256" key="6">
    <source>
        <dbReference type="ARBA" id="ARBA00022660"/>
    </source>
</evidence>
<gene>
    <name evidence="22" type="primary">CYTB</name>
</gene>
<evidence type="ECO:0000259" key="21">
    <source>
        <dbReference type="PROSITE" id="PS51003"/>
    </source>
</evidence>
<accession>A0AAU7YRB2</accession>
<dbReference type="Pfam" id="PF00032">
    <property type="entry name" value="Cytochrom_B_C"/>
    <property type="match status" value="1"/>
</dbReference>
<evidence type="ECO:0000256" key="9">
    <source>
        <dbReference type="ARBA" id="ARBA00022792"/>
    </source>
</evidence>
<dbReference type="GO" id="GO:0008121">
    <property type="term" value="F:quinol-cytochrome-c reductase activity"/>
    <property type="evidence" value="ECO:0007669"/>
    <property type="project" value="InterPro"/>
</dbReference>
<dbReference type="GO" id="GO:0016491">
    <property type="term" value="F:oxidoreductase activity"/>
    <property type="evidence" value="ECO:0007669"/>
    <property type="project" value="UniProtKB-UniRule"/>
</dbReference>
<dbReference type="PIRSF" id="PIRSF038885">
    <property type="entry name" value="COB"/>
    <property type="match status" value="1"/>
</dbReference>
<dbReference type="Pfam" id="PF00033">
    <property type="entry name" value="Cytochrome_B"/>
    <property type="match status" value="1"/>
</dbReference>
<comment type="function">
    <text evidence="1 19">Component of the ubiquinol-cytochrome c reductase complex (complex III or cytochrome b-c1 complex) that is part of the mitochondrial respiratory chain. The b-c1 complex mediates electron transfer from ubiquinol to cytochrome c. Contributes to the generation of a proton gradient across the mitochondrial membrane that is then used for ATP synthesis.</text>
</comment>
<dbReference type="InterPro" id="IPR027387">
    <property type="entry name" value="Cytb/b6-like_sf"/>
</dbReference>
<dbReference type="GO" id="GO:0005743">
    <property type="term" value="C:mitochondrial inner membrane"/>
    <property type="evidence" value="ECO:0007669"/>
    <property type="project" value="UniProtKB-SubCell"/>
</dbReference>
<evidence type="ECO:0000256" key="7">
    <source>
        <dbReference type="ARBA" id="ARBA00022692"/>
    </source>
</evidence>
<dbReference type="Gene3D" id="1.20.810.10">
    <property type="entry name" value="Cytochrome Bc1 Complex, Chain C"/>
    <property type="match status" value="1"/>
</dbReference>
<evidence type="ECO:0000256" key="17">
    <source>
        <dbReference type="PIRSR" id="PIRSR038885-1"/>
    </source>
</evidence>
<keyword evidence="10 19" id="KW-0249">Electron transport</keyword>
<evidence type="ECO:0000313" key="22">
    <source>
        <dbReference type="EMBL" id="XCA55357.1"/>
    </source>
</evidence>
<evidence type="ECO:0000256" key="11">
    <source>
        <dbReference type="ARBA" id="ARBA00022989"/>
    </source>
</evidence>
<dbReference type="CDD" id="cd00284">
    <property type="entry name" value="Cytochrome_b_N"/>
    <property type="match status" value="1"/>
</dbReference>
<dbReference type="PROSITE" id="PS51003">
    <property type="entry name" value="CYTB_CTER"/>
    <property type="match status" value="1"/>
</dbReference>